<organism evidence="1 2">
    <name type="scientific">Vicia faba</name>
    <name type="common">Broad bean</name>
    <name type="synonym">Faba vulgaris</name>
    <dbReference type="NCBI Taxonomy" id="3906"/>
    <lineage>
        <taxon>Eukaryota</taxon>
        <taxon>Viridiplantae</taxon>
        <taxon>Streptophyta</taxon>
        <taxon>Embryophyta</taxon>
        <taxon>Tracheophyta</taxon>
        <taxon>Spermatophyta</taxon>
        <taxon>Magnoliopsida</taxon>
        <taxon>eudicotyledons</taxon>
        <taxon>Gunneridae</taxon>
        <taxon>Pentapetalae</taxon>
        <taxon>rosids</taxon>
        <taxon>fabids</taxon>
        <taxon>Fabales</taxon>
        <taxon>Fabaceae</taxon>
        <taxon>Papilionoideae</taxon>
        <taxon>50 kb inversion clade</taxon>
        <taxon>NPAAA clade</taxon>
        <taxon>Hologalegina</taxon>
        <taxon>IRL clade</taxon>
        <taxon>Fabeae</taxon>
        <taxon>Vicia</taxon>
    </lineage>
</organism>
<evidence type="ECO:0000313" key="2">
    <source>
        <dbReference type="Proteomes" id="UP001157006"/>
    </source>
</evidence>
<dbReference type="Proteomes" id="UP001157006">
    <property type="component" value="Chromosome 1L"/>
</dbReference>
<sequence>MESVKYDAGMSDRSSIADVNCGQLERFVFFEYSVTRILRCCKSLYLEISSEPIGRIFSALTSSRNFWMKNKDFQCFRKRRHDSKPTYARSRPGVLDQNDLQPVVHQKILAM</sequence>
<dbReference type="AlphaFoldDB" id="A0AAV0YUJ5"/>
<reference evidence="1 2" key="1">
    <citation type="submission" date="2023-01" db="EMBL/GenBank/DDBJ databases">
        <authorList>
            <person name="Kreplak J."/>
        </authorList>
    </citation>
    <scope>NUCLEOTIDE SEQUENCE [LARGE SCALE GENOMIC DNA]</scope>
</reference>
<proteinExistence type="predicted"/>
<name>A0AAV0YUJ5_VICFA</name>
<dbReference type="EMBL" id="OX451736">
    <property type="protein sequence ID" value="CAI8588923.1"/>
    <property type="molecule type" value="Genomic_DNA"/>
</dbReference>
<keyword evidence="2" id="KW-1185">Reference proteome</keyword>
<accession>A0AAV0YUJ5</accession>
<gene>
    <name evidence="1" type="ORF">VFH_I370280</name>
</gene>
<evidence type="ECO:0000313" key="1">
    <source>
        <dbReference type="EMBL" id="CAI8588923.1"/>
    </source>
</evidence>
<protein>
    <submittedName>
        <fullName evidence="1">Uncharacterized protein</fullName>
    </submittedName>
</protein>